<dbReference type="GO" id="GO:0003697">
    <property type="term" value="F:single-stranded DNA binding"/>
    <property type="evidence" value="ECO:0007669"/>
    <property type="project" value="UniProtKB-UniRule"/>
</dbReference>
<feature type="compositionally biased region" description="Polar residues" evidence="4">
    <location>
        <begin position="131"/>
        <end position="145"/>
    </location>
</feature>
<dbReference type="PROSITE" id="PS50935">
    <property type="entry name" value="SSB"/>
    <property type="match status" value="1"/>
</dbReference>
<reference evidence="5 6" key="1">
    <citation type="journal article" date="2016" name="Nat. Commun.">
        <title>Thousands of microbial genomes shed light on interconnected biogeochemical processes in an aquifer system.</title>
        <authorList>
            <person name="Anantharaman K."/>
            <person name="Brown C.T."/>
            <person name="Hug L.A."/>
            <person name="Sharon I."/>
            <person name="Castelle C.J."/>
            <person name="Probst A.J."/>
            <person name="Thomas B.C."/>
            <person name="Singh A."/>
            <person name="Wilkins M.J."/>
            <person name="Karaoz U."/>
            <person name="Brodie E.L."/>
            <person name="Williams K.H."/>
            <person name="Hubbard S.S."/>
            <person name="Banfield J.F."/>
        </authorList>
    </citation>
    <scope>NUCLEOTIDE SEQUENCE [LARGE SCALE GENOMIC DNA]</scope>
</reference>
<dbReference type="NCBIfam" id="TIGR00621">
    <property type="entry name" value="ssb"/>
    <property type="match status" value="1"/>
</dbReference>
<keyword evidence="1 2" id="KW-0238">DNA-binding</keyword>
<feature type="region of interest" description="Disordered" evidence="4">
    <location>
        <begin position="100"/>
        <end position="180"/>
    </location>
</feature>
<evidence type="ECO:0000313" key="5">
    <source>
        <dbReference type="EMBL" id="OGZ61365.1"/>
    </source>
</evidence>
<dbReference type="EMBL" id="MHOK01000024">
    <property type="protein sequence ID" value="OGZ61365.1"/>
    <property type="molecule type" value="Genomic_DNA"/>
</dbReference>
<name>A0A1G2HFW5_9BACT</name>
<dbReference type="HAMAP" id="MF_00984">
    <property type="entry name" value="SSB"/>
    <property type="match status" value="1"/>
</dbReference>
<evidence type="ECO:0000256" key="4">
    <source>
        <dbReference type="SAM" id="MobiDB-lite"/>
    </source>
</evidence>
<dbReference type="InterPro" id="IPR011344">
    <property type="entry name" value="ssDNA-bd"/>
</dbReference>
<proteinExistence type="inferred from homology"/>
<dbReference type="PANTHER" id="PTHR10302">
    <property type="entry name" value="SINGLE-STRANDED DNA-BINDING PROTEIN"/>
    <property type="match status" value="1"/>
</dbReference>
<accession>A0A1G2HFW5</accession>
<dbReference type="GO" id="GO:0006260">
    <property type="term" value="P:DNA replication"/>
    <property type="evidence" value="ECO:0007669"/>
    <property type="project" value="InterPro"/>
</dbReference>
<dbReference type="Pfam" id="PF00436">
    <property type="entry name" value="SSB"/>
    <property type="match status" value="1"/>
</dbReference>
<dbReference type="Gene3D" id="2.40.50.140">
    <property type="entry name" value="Nucleic acid-binding proteins"/>
    <property type="match status" value="1"/>
</dbReference>
<evidence type="ECO:0000256" key="2">
    <source>
        <dbReference type="HAMAP-Rule" id="MF_00984"/>
    </source>
</evidence>
<feature type="compositionally biased region" description="Polar residues" evidence="4">
    <location>
        <begin position="111"/>
        <end position="122"/>
    </location>
</feature>
<dbReference type="InterPro" id="IPR000424">
    <property type="entry name" value="Primosome_PriB/ssb"/>
</dbReference>
<dbReference type="AlphaFoldDB" id="A0A1G2HFW5"/>
<dbReference type="SUPFAM" id="SSF50249">
    <property type="entry name" value="Nucleic acid-binding proteins"/>
    <property type="match status" value="1"/>
</dbReference>
<comment type="caution">
    <text evidence="2">Lacks conserved residue(s) required for the propagation of feature annotation.</text>
</comment>
<dbReference type="STRING" id="1802165.A3F94_02250"/>
<dbReference type="PIRSF" id="PIRSF002070">
    <property type="entry name" value="SSB"/>
    <property type="match status" value="1"/>
</dbReference>
<dbReference type="CDD" id="cd04496">
    <property type="entry name" value="SSB_OBF"/>
    <property type="match status" value="1"/>
</dbReference>
<sequence length="180" mass="19942">MNLNKAIIVGNLTQDPEVRTTSSGDKVANFSVATNRMWTDKTTGEKQQKAEFHNVVLWRRLAEIAEQYLNKGSLVLIEGRIETRSWQGQDGNTRYKTEIVGENMQLGPRRNGSTLRDASQPSHGFGGQAGQTGQVGSPQDTSENYSNKKKATNDEEELPTIDADTPTNSDDEIDVKDIPF</sequence>
<comment type="caution">
    <text evidence="5">The sequence shown here is derived from an EMBL/GenBank/DDBJ whole genome shotgun (WGS) entry which is preliminary data.</text>
</comment>
<gene>
    <name evidence="5" type="ORF">A3F94_02250</name>
</gene>
<evidence type="ECO:0000313" key="6">
    <source>
        <dbReference type="Proteomes" id="UP000176770"/>
    </source>
</evidence>
<evidence type="ECO:0000256" key="3">
    <source>
        <dbReference type="PIRNR" id="PIRNR002070"/>
    </source>
</evidence>
<dbReference type="PANTHER" id="PTHR10302:SF27">
    <property type="entry name" value="SINGLE-STRANDED DNA-BINDING PROTEIN"/>
    <property type="match status" value="1"/>
</dbReference>
<comment type="subunit">
    <text evidence="2">Homotetramer.</text>
</comment>
<evidence type="ECO:0000256" key="1">
    <source>
        <dbReference type="ARBA" id="ARBA00023125"/>
    </source>
</evidence>
<dbReference type="InterPro" id="IPR012340">
    <property type="entry name" value="NA-bd_OB-fold"/>
</dbReference>
<dbReference type="GO" id="GO:0009295">
    <property type="term" value="C:nucleoid"/>
    <property type="evidence" value="ECO:0007669"/>
    <property type="project" value="TreeGrafter"/>
</dbReference>
<organism evidence="5 6">
    <name type="scientific">Candidatus Spechtbacteria bacterium RIFCSPLOWO2_12_FULL_38_22</name>
    <dbReference type="NCBI Taxonomy" id="1802165"/>
    <lineage>
        <taxon>Bacteria</taxon>
        <taxon>Candidatus Spechtiibacteriota</taxon>
    </lineage>
</organism>
<dbReference type="Proteomes" id="UP000176770">
    <property type="component" value="Unassembled WGS sequence"/>
</dbReference>
<protein>
    <recommendedName>
        <fullName evidence="2 3">Single-stranded DNA-binding protein</fullName>
        <shortName evidence="2">SSB</shortName>
    </recommendedName>
</protein>